<dbReference type="PROSITE" id="PS50006">
    <property type="entry name" value="FHA_DOMAIN"/>
    <property type="match status" value="1"/>
</dbReference>
<keyword evidence="3 4" id="KW-0067">ATP-binding</keyword>
<reference evidence="7" key="1">
    <citation type="submission" date="2021-03" db="EMBL/GenBank/DDBJ databases">
        <title>Comparative genomics and phylogenomic investigation of the class Geoglossomycetes provide insights into ecological specialization and systematics.</title>
        <authorList>
            <person name="Melie T."/>
            <person name="Pirro S."/>
            <person name="Miller A.N."/>
            <person name="Quandt A."/>
        </authorList>
    </citation>
    <scope>NUCLEOTIDE SEQUENCE</scope>
    <source>
        <strain evidence="7">CAQ_001_2017</strain>
    </source>
</reference>
<dbReference type="PROSITE" id="PS50011">
    <property type="entry name" value="PROTEIN_KINASE_DOM"/>
    <property type="match status" value="1"/>
</dbReference>
<dbReference type="Gene3D" id="3.30.200.20">
    <property type="entry name" value="Phosphorylase Kinase, domain 1"/>
    <property type="match status" value="1"/>
</dbReference>
<dbReference type="PROSITE" id="PS00107">
    <property type="entry name" value="PROTEIN_KINASE_ATP"/>
    <property type="match status" value="1"/>
</dbReference>
<comment type="caution">
    <text evidence="7">The sequence shown here is derived from an EMBL/GenBank/DDBJ whole genome shotgun (WGS) entry which is preliminary data.</text>
</comment>
<evidence type="ECO:0000259" key="5">
    <source>
        <dbReference type="PROSITE" id="PS50006"/>
    </source>
</evidence>
<dbReference type="EMBL" id="JAGHQM010000385">
    <property type="protein sequence ID" value="KAH0562230.1"/>
    <property type="molecule type" value="Genomic_DNA"/>
</dbReference>
<dbReference type="Pfam" id="PF00498">
    <property type="entry name" value="FHA"/>
    <property type="match status" value="1"/>
</dbReference>
<dbReference type="PANTHER" id="PTHR24347">
    <property type="entry name" value="SERINE/THREONINE-PROTEIN KINASE"/>
    <property type="match status" value="1"/>
</dbReference>
<dbReference type="SUPFAM" id="SSF56112">
    <property type="entry name" value="Protein kinase-like (PK-like)"/>
    <property type="match status" value="1"/>
</dbReference>
<keyword evidence="8" id="KW-1185">Reference proteome</keyword>
<feature type="binding site" evidence="4">
    <location>
        <position position="155"/>
    </location>
    <ligand>
        <name>ATP</name>
        <dbReference type="ChEBI" id="CHEBI:30616"/>
    </ligand>
</feature>
<protein>
    <submittedName>
        <fullName evidence="7">Uncharacterized protein</fullName>
    </submittedName>
</protein>
<accession>A0A9P8LDW2</accession>
<dbReference type="InterPro" id="IPR008984">
    <property type="entry name" value="SMAD_FHA_dom_sf"/>
</dbReference>
<evidence type="ECO:0000313" key="7">
    <source>
        <dbReference type="EMBL" id="KAH0562230.1"/>
    </source>
</evidence>
<evidence type="ECO:0000256" key="4">
    <source>
        <dbReference type="PROSITE-ProRule" id="PRU10141"/>
    </source>
</evidence>
<evidence type="ECO:0000256" key="3">
    <source>
        <dbReference type="ARBA" id="ARBA00022840"/>
    </source>
</evidence>
<dbReference type="CDD" id="cd22670">
    <property type="entry name" value="FHA_MEK1-like"/>
    <property type="match status" value="1"/>
</dbReference>
<dbReference type="Gene3D" id="2.60.200.20">
    <property type="match status" value="1"/>
</dbReference>
<dbReference type="InterPro" id="IPR011009">
    <property type="entry name" value="Kinase-like_dom_sf"/>
</dbReference>
<dbReference type="AlphaFoldDB" id="A0A9P8LDW2"/>
<dbReference type="InterPro" id="IPR008271">
    <property type="entry name" value="Ser/Thr_kinase_AS"/>
</dbReference>
<feature type="domain" description="Protein kinase" evidence="6">
    <location>
        <begin position="126"/>
        <end position="440"/>
    </location>
</feature>
<gene>
    <name evidence="7" type="ORF">GP486_003067</name>
</gene>
<dbReference type="InterPro" id="IPR000719">
    <property type="entry name" value="Prot_kinase_dom"/>
</dbReference>
<dbReference type="InterPro" id="IPR000253">
    <property type="entry name" value="FHA_dom"/>
</dbReference>
<evidence type="ECO:0000259" key="6">
    <source>
        <dbReference type="PROSITE" id="PS50011"/>
    </source>
</evidence>
<evidence type="ECO:0000256" key="1">
    <source>
        <dbReference type="ARBA" id="ARBA00005575"/>
    </source>
</evidence>
<dbReference type="PROSITE" id="PS00108">
    <property type="entry name" value="PROTEIN_KINASE_ST"/>
    <property type="match status" value="1"/>
</dbReference>
<organism evidence="7 8">
    <name type="scientific">Trichoglossum hirsutum</name>
    <dbReference type="NCBI Taxonomy" id="265104"/>
    <lineage>
        <taxon>Eukaryota</taxon>
        <taxon>Fungi</taxon>
        <taxon>Dikarya</taxon>
        <taxon>Ascomycota</taxon>
        <taxon>Pezizomycotina</taxon>
        <taxon>Geoglossomycetes</taxon>
        <taxon>Geoglossales</taxon>
        <taxon>Geoglossaceae</taxon>
        <taxon>Trichoglossum</taxon>
    </lineage>
</organism>
<dbReference type="InterPro" id="IPR017441">
    <property type="entry name" value="Protein_kinase_ATP_BS"/>
</dbReference>
<evidence type="ECO:0000256" key="2">
    <source>
        <dbReference type="ARBA" id="ARBA00022741"/>
    </source>
</evidence>
<keyword evidence="2 4" id="KW-0547">Nucleotide-binding</keyword>
<dbReference type="GO" id="GO:0004672">
    <property type="term" value="F:protein kinase activity"/>
    <property type="evidence" value="ECO:0007669"/>
    <property type="project" value="InterPro"/>
</dbReference>
<proteinExistence type="inferred from homology"/>
<comment type="similarity">
    <text evidence="1">Belongs to the protein kinase superfamily. CAMK Ser/Thr protein kinase family. CHEK2 subfamily.</text>
</comment>
<dbReference type="SMART" id="SM00220">
    <property type="entry name" value="S_TKc"/>
    <property type="match status" value="1"/>
</dbReference>
<sequence>MESLVGRDAKRWYGLSARAVSRAFTHTRSNHVLSNAAVSNIHLRIYCVLYEESPPLVYCEDLSRNGTLWNSVIIGRGKGGVLLSEGDRITISRAVELTFHQNLTPAIEQVNEVQEVEKKLFADRYTITNRILGKGGYGTVYMAINQVTKRQLACKIVDLRTPLSPEGHVEGIGAKNSGTKRKRMDIEANRNRKGWMREVEILQSLSHVRWCATLEAWLLIFRKPNIIGLEKVFRSENTMYIFEDLITAGDMFSYLDIRGSLKDTEAAVIVKQVLKGLEYLHQNNIVHRDLKPDNILVTSVRAGSRVLLADFGCARVVKDIWSRRMNTVIGTPEYTAPEVHPRGRMAKGKGYTKSIDMWSLGVVTVQLLTGRCFLSESEYPGESEDRRARLACWRLLRRMESGQEEWDNVGARPKDFVKKLIVPDAEKRMTVQQALNHSWFTNKAHRALFEDLYKRAIRDWAPRTRCPNTIEDINLPILKQGTVEPSRDGTVSIHFTGPSGSSPSIEQTNCGNPPSTLEGIPPSTLHAPGSGVIAMRAPIAKMYGVGDTHYSFMATCLKRGDAERSEPLAWGFNPLPRQSAANDRIPGGHETYADSTKQILPVWIGRRTHGVHFVEPQGYRAKPTKRTRI</sequence>
<dbReference type="GO" id="GO:0005524">
    <property type="term" value="F:ATP binding"/>
    <property type="evidence" value="ECO:0007669"/>
    <property type="project" value="UniProtKB-UniRule"/>
</dbReference>
<dbReference type="Gene3D" id="1.10.510.10">
    <property type="entry name" value="Transferase(Phosphotransferase) domain 1"/>
    <property type="match status" value="1"/>
</dbReference>
<dbReference type="Proteomes" id="UP000750711">
    <property type="component" value="Unassembled WGS sequence"/>
</dbReference>
<dbReference type="Pfam" id="PF00069">
    <property type="entry name" value="Pkinase"/>
    <property type="match status" value="1"/>
</dbReference>
<name>A0A9P8LDW2_9PEZI</name>
<feature type="domain" description="FHA" evidence="5">
    <location>
        <begin position="3"/>
        <end position="74"/>
    </location>
</feature>
<evidence type="ECO:0000313" key="8">
    <source>
        <dbReference type="Proteomes" id="UP000750711"/>
    </source>
</evidence>
<dbReference type="SUPFAM" id="SSF49879">
    <property type="entry name" value="SMAD/FHA domain"/>
    <property type="match status" value="1"/>
</dbReference>